<feature type="chain" id="PRO_5028466198" evidence="1">
    <location>
        <begin position="16"/>
        <end position="330"/>
    </location>
</feature>
<dbReference type="AlphaFoldDB" id="A0A6V7WBU4"/>
<gene>
    <name evidence="2" type="ORF">MENT_LOCUS36728</name>
</gene>
<sequence>MILIFLFTQIVFASCSVFPISEELTPSETESEFLFDYIIFISGLNLCLKGEEVIGNNDIECYFCTEDWIKFKKLEIDEGLNNYSILFGSIGGIAADRLKIEGCLKKKDADLFVREATIFSRCQRDECLNNQRKKVLENVAKLVKEMKDIFQKKLKLDDEINGERISVDFDSHQRLNIVSIRKYSRKLLFIVWMFTNLLQILNNGKIPGTSTWVQLGKREEEAKIIEWLQSHLKVLLINWFIEKEPKQNLNDFDEIIESERIGVLNDYLIIYKNFFTEEVFNKIINDKVKNNKNNDEFKKKNYLKKGFKLANKLTKMLRSISNRYQILNKV</sequence>
<comment type="caution">
    <text evidence="2">The sequence shown here is derived from an EMBL/GenBank/DDBJ whole genome shotgun (WGS) entry which is preliminary data.</text>
</comment>
<evidence type="ECO:0000313" key="2">
    <source>
        <dbReference type="EMBL" id="CAD2184381.1"/>
    </source>
</evidence>
<feature type="signal peptide" evidence="1">
    <location>
        <begin position="1"/>
        <end position="15"/>
    </location>
</feature>
<keyword evidence="1" id="KW-0732">Signal</keyword>
<proteinExistence type="predicted"/>
<accession>A0A6V7WBU4</accession>
<dbReference type="Proteomes" id="UP000580250">
    <property type="component" value="Unassembled WGS sequence"/>
</dbReference>
<reference evidence="2 3" key="1">
    <citation type="submission" date="2020-08" db="EMBL/GenBank/DDBJ databases">
        <authorList>
            <person name="Koutsovoulos G."/>
            <person name="Danchin GJ E."/>
        </authorList>
    </citation>
    <scope>NUCLEOTIDE SEQUENCE [LARGE SCALE GENOMIC DNA]</scope>
</reference>
<protein>
    <submittedName>
        <fullName evidence="2">Uncharacterized protein</fullName>
    </submittedName>
</protein>
<evidence type="ECO:0000256" key="1">
    <source>
        <dbReference type="SAM" id="SignalP"/>
    </source>
</evidence>
<name>A0A6V7WBU4_MELEN</name>
<dbReference type="EMBL" id="CAJEWN010000499">
    <property type="protein sequence ID" value="CAD2184381.1"/>
    <property type="molecule type" value="Genomic_DNA"/>
</dbReference>
<evidence type="ECO:0000313" key="3">
    <source>
        <dbReference type="Proteomes" id="UP000580250"/>
    </source>
</evidence>
<organism evidence="2 3">
    <name type="scientific">Meloidogyne enterolobii</name>
    <name type="common">Root-knot nematode worm</name>
    <name type="synonym">Meloidogyne mayaguensis</name>
    <dbReference type="NCBI Taxonomy" id="390850"/>
    <lineage>
        <taxon>Eukaryota</taxon>
        <taxon>Metazoa</taxon>
        <taxon>Ecdysozoa</taxon>
        <taxon>Nematoda</taxon>
        <taxon>Chromadorea</taxon>
        <taxon>Rhabditida</taxon>
        <taxon>Tylenchina</taxon>
        <taxon>Tylenchomorpha</taxon>
        <taxon>Tylenchoidea</taxon>
        <taxon>Meloidogynidae</taxon>
        <taxon>Meloidogyninae</taxon>
        <taxon>Meloidogyne</taxon>
    </lineage>
</organism>
<dbReference type="OrthoDB" id="5901329at2759"/>